<evidence type="ECO:0000256" key="1">
    <source>
        <dbReference type="SAM" id="MobiDB-lite"/>
    </source>
</evidence>
<dbReference type="EMBL" id="BAABIB010000135">
    <property type="protein sequence ID" value="GAA4663952.1"/>
    <property type="molecule type" value="Genomic_DNA"/>
</dbReference>
<reference evidence="3" key="1">
    <citation type="journal article" date="2019" name="Int. J. Syst. Evol. Microbiol.">
        <title>The Global Catalogue of Microorganisms (GCM) 10K type strain sequencing project: providing services to taxonomists for standard genome sequencing and annotation.</title>
        <authorList>
            <consortium name="The Broad Institute Genomics Platform"/>
            <consortium name="The Broad Institute Genome Sequencing Center for Infectious Disease"/>
            <person name="Wu L."/>
            <person name="Ma J."/>
        </authorList>
    </citation>
    <scope>NUCLEOTIDE SEQUENCE [LARGE SCALE GENOMIC DNA]</scope>
    <source>
        <strain evidence="3">JCM 18054</strain>
    </source>
</reference>
<proteinExistence type="predicted"/>
<comment type="caution">
    <text evidence="2">The sequence shown here is derived from an EMBL/GenBank/DDBJ whole genome shotgun (WGS) entry which is preliminary data.</text>
</comment>
<sequence length="55" mass="5672">MVPAAAQGVAGAGEHEVSQVDPGSVVNPIQGRMLLDAVRSRGARGKRLVAFFALI</sequence>
<gene>
    <name evidence="2" type="ORF">GCM10023214_66010</name>
</gene>
<accession>A0ABP8VI80</accession>
<organism evidence="2 3">
    <name type="scientific">Amycolatopsis dongchuanensis</name>
    <dbReference type="NCBI Taxonomy" id="1070866"/>
    <lineage>
        <taxon>Bacteria</taxon>
        <taxon>Bacillati</taxon>
        <taxon>Actinomycetota</taxon>
        <taxon>Actinomycetes</taxon>
        <taxon>Pseudonocardiales</taxon>
        <taxon>Pseudonocardiaceae</taxon>
        <taxon>Amycolatopsis</taxon>
    </lineage>
</organism>
<evidence type="ECO:0000313" key="2">
    <source>
        <dbReference type="EMBL" id="GAA4663952.1"/>
    </source>
</evidence>
<feature type="region of interest" description="Disordered" evidence="1">
    <location>
        <begin position="1"/>
        <end position="24"/>
    </location>
</feature>
<dbReference type="Proteomes" id="UP001500192">
    <property type="component" value="Unassembled WGS sequence"/>
</dbReference>
<evidence type="ECO:0000313" key="3">
    <source>
        <dbReference type="Proteomes" id="UP001500192"/>
    </source>
</evidence>
<keyword evidence="3" id="KW-1185">Reference proteome</keyword>
<name>A0ABP8VI80_9PSEU</name>
<protein>
    <submittedName>
        <fullName evidence="2">Uncharacterized protein</fullName>
    </submittedName>
</protein>